<evidence type="ECO:0000313" key="1">
    <source>
        <dbReference type="EMBL" id="JAH13391.1"/>
    </source>
</evidence>
<proteinExistence type="predicted"/>
<name>A0A0E9Q942_ANGAN</name>
<protein>
    <submittedName>
        <fullName evidence="1">Uncharacterized protein</fullName>
    </submittedName>
</protein>
<reference evidence="1" key="1">
    <citation type="submission" date="2014-11" db="EMBL/GenBank/DDBJ databases">
        <authorList>
            <person name="Amaro Gonzalez C."/>
        </authorList>
    </citation>
    <scope>NUCLEOTIDE SEQUENCE</scope>
</reference>
<sequence length="26" mass="2972">MLCFESSGDIFVYEGLLHFILPLTLL</sequence>
<dbReference type="AlphaFoldDB" id="A0A0E9Q942"/>
<dbReference type="EMBL" id="GBXM01095186">
    <property type="protein sequence ID" value="JAH13391.1"/>
    <property type="molecule type" value="Transcribed_RNA"/>
</dbReference>
<accession>A0A0E9Q942</accession>
<reference evidence="1" key="2">
    <citation type="journal article" date="2015" name="Fish Shellfish Immunol.">
        <title>Early steps in the European eel (Anguilla anguilla)-Vibrio vulnificus interaction in the gills: Role of the RtxA13 toxin.</title>
        <authorList>
            <person name="Callol A."/>
            <person name="Pajuelo D."/>
            <person name="Ebbesson L."/>
            <person name="Teles M."/>
            <person name="MacKenzie S."/>
            <person name="Amaro C."/>
        </authorList>
    </citation>
    <scope>NUCLEOTIDE SEQUENCE</scope>
</reference>
<organism evidence="1">
    <name type="scientific">Anguilla anguilla</name>
    <name type="common">European freshwater eel</name>
    <name type="synonym">Muraena anguilla</name>
    <dbReference type="NCBI Taxonomy" id="7936"/>
    <lineage>
        <taxon>Eukaryota</taxon>
        <taxon>Metazoa</taxon>
        <taxon>Chordata</taxon>
        <taxon>Craniata</taxon>
        <taxon>Vertebrata</taxon>
        <taxon>Euteleostomi</taxon>
        <taxon>Actinopterygii</taxon>
        <taxon>Neopterygii</taxon>
        <taxon>Teleostei</taxon>
        <taxon>Anguilliformes</taxon>
        <taxon>Anguillidae</taxon>
        <taxon>Anguilla</taxon>
    </lineage>
</organism>